<reference evidence="2" key="1">
    <citation type="submission" date="2022-06" db="EMBL/GenBank/DDBJ databases">
        <title>Genome Sequence of Candolleomyces eurysporus.</title>
        <authorList>
            <person name="Buettner E."/>
        </authorList>
    </citation>
    <scope>NUCLEOTIDE SEQUENCE</scope>
    <source>
        <strain evidence="2">VTCC 930004</strain>
    </source>
</reference>
<dbReference type="Proteomes" id="UP001140091">
    <property type="component" value="Unassembled WGS sequence"/>
</dbReference>
<dbReference type="EMBL" id="JANBPK010000718">
    <property type="protein sequence ID" value="KAJ2934404.1"/>
    <property type="molecule type" value="Genomic_DNA"/>
</dbReference>
<evidence type="ECO:0000313" key="3">
    <source>
        <dbReference type="Proteomes" id="UP001140091"/>
    </source>
</evidence>
<dbReference type="AlphaFoldDB" id="A0A9W8MMZ3"/>
<feature type="region of interest" description="Disordered" evidence="1">
    <location>
        <begin position="283"/>
        <end position="326"/>
    </location>
</feature>
<feature type="compositionally biased region" description="Polar residues" evidence="1">
    <location>
        <begin position="293"/>
        <end position="307"/>
    </location>
</feature>
<comment type="caution">
    <text evidence="2">The sequence shown here is derived from an EMBL/GenBank/DDBJ whole genome shotgun (WGS) entry which is preliminary data.</text>
</comment>
<proteinExistence type="predicted"/>
<protein>
    <submittedName>
        <fullName evidence="2">Uncharacterized protein</fullName>
    </submittedName>
</protein>
<gene>
    <name evidence="2" type="ORF">H1R20_g2696</name>
</gene>
<organism evidence="2 3">
    <name type="scientific">Candolleomyces eurysporus</name>
    <dbReference type="NCBI Taxonomy" id="2828524"/>
    <lineage>
        <taxon>Eukaryota</taxon>
        <taxon>Fungi</taxon>
        <taxon>Dikarya</taxon>
        <taxon>Basidiomycota</taxon>
        <taxon>Agaricomycotina</taxon>
        <taxon>Agaricomycetes</taxon>
        <taxon>Agaricomycetidae</taxon>
        <taxon>Agaricales</taxon>
        <taxon>Agaricineae</taxon>
        <taxon>Psathyrellaceae</taxon>
        <taxon>Candolleomyces</taxon>
    </lineage>
</organism>
<keyword evidence="3" id="KW-1185">Reference proteome</keyword>
<feature type="compositionally biased region" description="Basic and acidic residues" evidence="1">
    <location>
        <begin position="312"/>
        <end position="326"/>
    </location>
</feature>
<feature type="non-terminal residue" evidence="2">
    <location>
        <position position="326"/>
    </location>
</feature>
<name>A0A9W8MMZ3_9AGAR</name>
<evidence type="ECO:0000256" key="1">
    <source>
        <dbReference type="SAM" id="MobiDB-lite"/>
    </source>
</evidence>
<dbReference type="OrthoDB" id="3061143at2759"/>
<sequence length="326" mass="36005">MASMSALADFETKLEVPKGRKQDLDRQELVSGDYLFGRNEFGSQDPMDDVVLAWVVGRELQTPEKCRYLSCSTENALGLPETRTFEKVRCEEVCQLEPVHKDGGRCYSIATSFERQRSAFEPAANVKSTVRSDEALNLLKDLSAAVMPMAMRNMEMAPAHVQEIIKRRFEYLELPRIGFHGNWAYPVLQCNIAAAEAGGDLSQQMGFFGGAHFDEGDDPCWFTNMITSSSLPDDYDPGYFFLLVYGVYTRLSNGGGFNFHGNVKHGGSGPISPKGRETATKCLPINPHILPSGESSRPNQDTSSSSGIVVEGHSHEHPRDALSRVS</sequence>
<accession>A0A9W8MMZ3</accession>
<evidence type="ECO:0000313" key="2">
    <source>
        <dbReference type="EMBL" id="KAJ2934404.1"/>
    </source>
</evidence>